<keyword evidence="8" id="KW-0238">DNA-binding</keyword>
<evidence type="ECO:0000256" key="14">
    <source>
        <dbReference type="SAM" id="MobiDB-lite"/>
    </source>
</evidence>
<dbReference type="EC" id="4.2.99.18" evidence="2"/>
<evidence type="ECO:0000256" key="7">
    <source>
        <dbReference type="ARBA" id="ARBA00022833"/>
    </source>
</evidence>
<comment type="similarity">
    <text evidence="1">Belongs to the FPG family.</text>
</comment>
<dbReference type="PROSITE" id="PS51066">
    <property type="entry name" value="ZF_FPG_2"/>
    <property type="match status" value="1"/>
</dbReference>
<dbReference type="InterPro" id="IPR012319">
    <property type="entry name" value="FPG_cat"/>
</dbReference>
<evidence type="ECO:0000256" key="8">
    <source>
        <dbReference type="ARBA" id="ARBA00023125"/>
    </source>
</evidence>
<organism evidence="17 18">
    <name type="scientific">Candidatus Nesterenkonia stercoripullorum</name>
    <dbReference type="NCBI Taxonomy" id="2838701"/>
    <lineage>
        <taxon>Bacteria</taxon>
        <taxon>Bacillati</taxon>
        <taxon>Actinomycetota</taxon>
        <taxon>Actinomycetes</taxon>
        <taxon>Micrococcales</taxon>
        <taxon>Micrococcaceae</taxon>
        <taxon>Nesterenkonia</taxon>
    </lineage>
</organism>
<keyword evidence="9" id="KW-0234">DNA repair</keyword>
<dbReference type="InterPro" id="IPR010979">
    <property type="entry name" value="Ribosomal_uS13-like_H2TH"/>
</dbReference>
<evidence type="ECO:0000256" key="9">
    <source>
        <dbReference type="ARBA" id="ARBA00023204"/>
    </source>
</evidence>
<evidence type="ECO:0000256" key="3">
    <source>
        <dbReference type="ARBA" id="ARBA00022723"/>
    </source>
</evidence>
<dbReference type="Proteomes" id="UP000824151">
    <property type="component" value="Unassembled WGS sequence"/>
</dbReference>
<keyword evidence="6" id="KW-0378">Hydrolase</keyword>
<dbReference type="SMART" id="SM01232">
    <property type="entry name" value="H2TH"/>
    <property type="match status" value="1"/>
</dbReference>
<dbReference type="PROSITE" id="PS51068">
    <property type="entry name" value="FPG_CAT"/>
    <property type="match status" value="1"/>
</dbReference>
<dbReference type="InterPro" id="IPR000214">
    <property type="entry name" value="Znf_DNA_glyclase/AP_lyase"/>
</dbReference>
<evidence type="ECO:0000256" key="1">
    <source>
        <dbReference type="ARBA" id="ARBA00009409"/>
    </source>
</evidence>
<dbReference type="SUPFAM" id="SSF57716">
    <property type="entry name" value="Glucocorticoid receptor-like (DNA-binding domain)"/>
    <property type="match status" value="1"/>
</dbReference>
<dbReference type="EMBL" id="DXGD01000156">
    <property type="protein sequence ID" value="HIW99361.1"/>
    <property type="molecule type" value="Genomic_DNA"/>
</dbReference>
<dbReference type="GO" id="GO:0003684">
    <property type="term" value="F:damaged DNA binding"/>
    <property type="evidence" value="ECO:0007669"/>
    <property type="project" value="InterPro"/>
</dbReference>
<dbReference type="Gene3D" id="3.20.190.10">
    <property type="entry name" value="MutM-like, N-terminal"/>
    <property type="match status" value="1"/>
</dbReference>
<dbReference type="AlphaFoldDB" id="A0A9D1S015"/>
<evidence type="ECO:0000256" key="5">
    <source>
        <dbReference type="ARBA" id="ARBA00022771"/>
    </source>
</evidence>
<keyword evidence="12" id="KW-0326">Glycosidase</keyword>
<keyword evidence="5 13" id="KW-0863">Zinc-finger</keyword>
<keyword evidence="10" id="KW-0456">Lyase</keyword>
<comment type="caution">
    <text evidence="17">The sequence shown here is derived from an EMBL/GenBank/DDBJ whole genome shotgun (WGS) entry which is preliminary data.</text>
</comment>
<accession>A0A9D1S015</accession>
<keyword evidence="3" id="KW-0479">Metal-binding</keyword>
<dbReference type="PANTHER" id="PTHR42697">
    <property type="entry name" value="ENDONUCLEASE 8"/>
    <property type="match status" value="1"/>
</dbReference>
<keyword evidence="11" id="KW-0511">Multifunctional enzyme</keyword>
<dbReference type="CDD" id="cd08971">
    <property type="entry name" value="AcNei2_N"/>
    <property type="match status" value="1"/>
</dbReference>
<dbReference type="GO" id="GO:0008270">
    <property type="term" value="F:zinc ion binding"/>
    <property type="evidence" value="ECO:0007669"/>
    <property type="project" value="UniProtKB-KW"/>
</dbReference>
<dbReference type="PANTHER" id="PTHR42697:SF1">
    <property type="entry name" value="ENDONUCLEASE 8"/>
    <property type="match status" value="1"/>
</dbReference>
<proteinExistence type="inferred from homology"/>
<evidence type="ECO:0000256" key="6">
    <source>
        <dbReference type="ARBA" id="ARBA00022801"/>
    </source>
</evidence>
<evidence type="ECO:0000256" key="11">
    <source>
        <dbReference type="ARBA" id="ARBA00023268"/>
    </source>
</evidence>
<evidence type="ECO:0000259" key="15">
    <source>
        <dbReference type="PROSITE" id="PS51066"/>
    </source>
</evidence>
<dbReference type="Pfam" id="PF06831">
    <property type="entry name" value="H2TH"/>
    <property type="match status" value="1"/>
</dbReference>
<evidence type="ECO:0000256" key="10">
    <source>
        <dbReference type="ARBA" id="ARBA00023239"/>
    </source>
</evidence>
<reference evidence="17" key="1">
    <citation type="journal article" date="2021" name="PeerJ">
        <title>Extensive microbial diversity within the chicken gut microbiome revealed by metagenomics and culture.</title>
        <authorList>
            <person name="Gilroy R."/>
            <person name="Ravi A."/>
            <person name="Getino M."/>
            <person name="Pursley I."/>
            <person name="Horton D.L."/>
            <person name="Alikhan N.F."/>
            <person name="Baker D."/>
            <person name="Gharbi K."/>
            <person name="Hall N."/>
            <person name="Watson M."/>
            <person name="Adriaenssens E.M."/>
            <person name="Foster-Nyarko E."/>
            <person name="Jarju S."/>
            <person name="Secka A."/>
            <person name="Antonio M."/>
            <person name="Oren A."/>
            <person name="Chaudhuri R.R."/>
            <person name="La Ragione R."/>
            <person name="Hildebrand F."/>
            <person name="Pallen M.J."/>
        </authorList>
    </citation>
    <scope>NUCLEOTIDE SEQUENCE</scope>
    <source>
        <strain evidence="17">ChiHejej3B27-3195</strain>
    </source>
</reference>
<dbReference type="SUPFAM" id="SSF81624">
    <property type="entry name" value="N-terminal domain of MutM-like DNA repair proteins"/>
    <property type="match status" value="1"/>
</dbReference>
<dbReference type="Gene3D" id="1.10.8.50">
    <property type="match status" value="2"/>
</dbReference>
<sequence>MPEGDTVYRQAAALSTALVGKLLVSSDFRVPDYATLDLSGEPVESVVARGKHLLMRVGQLSIQSHLRMEGTWHVYARGAQEGEQAGRFPRWRRPAHTARCILTTEDQQAVGFSLGELHVLPRAEEAAALSYLGPDLLGPDWDAEEARRRLLHDQRRSIGVALLDQRNLAGIGNVFRSEICFLARVHPAVLVGELEGSPDGTPDRTQAAGPDGPPSDQPGVTLNRILDLARRLLSVNSLRTRRRTTGTAGSTPDYWVYGRRGQACLRCRTRIVRAELGEEDLRRRAVQDRVIYYCPSCQPAPQP</sequence>
<evidence type="ECO:0000259" key="16">
    <source>
        <dbReference type="PROSITE" id="PS51068"/>
    </source>
</evidence>
<evidence type="ECO:0000256" key="2">
    <source>
        <dbReference type="ARBA" id="ARBA00012720"/>
    </source>
</evidence>
<gene>
    <name evidence="17" type="ORF">H9871_04380</name>
</gene>
<dbReference type="InterPro" id="IPR015886">
    <property type="entry name" value="H2TH_FPG"/>
</dbReference>
<name>A0A9D1S015_9MICC</name>
<reference evidence="17" key="2">
    <citation type="submission" date="2021-04" db="EMBL/GenBank/DDBJ databases">
        <authorList>
            <person name="Gilroy R."/>
        </authorList>
    </citation>
    <scope>NUCLEOTIDE SEQUENCE</scope>
    <source>
        <strain evidence="17">ChiHejej3B27-3195</strain>
    </source>
</reference>
<keyword evidence="4" id="KW-0227">DNA damage</keyword>
<keyword evidence="7" id="KW-0862">Zinc</keyword>
<dbReference type="InterPro" id="IPR044090">
    <property type="entry name" value="Nei2_N"/>
</dbReference>
<dbReference type="Pfam" id="PF01149">
    <property type="entry name" value="Fapy_DNA_glyco"/>
    <property type="match status" value="1"/>
</dbReference>
<evidence type="ECO:0000313" key="17">
    <source>
        <dbReference type="EMBL" id="HIW99361.1"/>
    </source>
</evidence>
<dbReference type="InterPro" id="IPR035937">
    <property type="entry name" value="FPG_N"/>
</dbReference>
<protein>
    <recommendedName>
        <fullName evidence="2">DNA-(apurinic or apyrimidinic site) lyase</fullName>
        <ecNumber evidence="2">4.2.99.18</ecNumber>
    </recommendedName>
</protein>
<evidence type="ECO:0000256" key="13">
    <source>
        <dbReference type="PROSITE-ProRule" id="PRU00391"/>
    </source>
</evidence>
<dbReference type="GO" id="GO:0000703">
    <property type="term" value="F:oxidized pyrimidine nucleobase lesion DNA N-glycosylase activity"/>
    <property type="evidence" value="ECO:0007669"/>
    <property type="project" value="TreeGrafter"/>
</dbReference>
<dbReference type="GO" id="GO:0140078">
    <property type="term" value="F:class I DNA-(apurinic or apyrimidinic site) endonuclease activity"/>
    <property type="evidence" value="ECO:0007669"/>
    <property type="project" value="UniProtKB-EC"/>
</dbReference>
<evidence type="ECO:0000256" key="12">
    <source>
        <dbReference type="ARBA" id="ARBA00023295"/>
    </source>
</evidence>
<dbReference type="GO" id="GO:0006284">
    <property type="term" value="P:base-excision repair"/>
    <property type="evidence" value="ECO:0007669"/>
    <property type="project" value="InterPro"/>
</dbReference>
<feature type="domain" description="FPG-type" evidence="15">
    <location>
        <begin position="255"/>
        <end position="299"/>
    </location>
</feature>
<dbReference type="SUPFAM" id="SSF46946">
    <property type="entry name" value="S13-like H2TH domain"/>
    <property type="match status" value="1"/>
</dbReference>
<evidence type="ECO:0000256" key="4">
    <source>
        <dbReference type="ARBA" id="ARBA00022763"/>
    </source>
</evidence>
<feature type="domain" description="Formamidopyrimidine-DNA glycosylase catalytic" evidence="16">
    <location>
        <begin position="2"/>
        <end position="138"/>
    </location>
</feature>
<evidence type="ECO:0000313" key="18">
    <source>
        <dbReference type="Proteomes" id="UP000824151"/>
    </source>
</evidence>
<feature type="region of interest" description="Disordered" evidence="14">
    <location>
        <begin position="193"/>
        <end position="219"/>
    </location>
</feature>
<dbReference type="SMART" id="SM00898">
    <property type="entry name" value="Fapy_DNA_glyco"/>
    <property type="match status" value="1"/>
</dbReference>